<evidence type="ECO:0000313" key="7">
    <source>
        <dbReference type="EMBL" id="CAH0365468.1"/>
    </source>
</evidence>
<evidence type="ECO:0000256" key="2">
    <source>
        <dbReference type="ARBA" id="ARBA00023242"/>
    </source>
</evidence>
<dbReference type="OrthoDB" id="30195at2759"/>
<protein>
    <recommendedName>
        <fullName evidence="6">Small-subunit processome Utp12 domain-containing protein</fullName>
    </recommendedName>
</protein>
<proteinExistence type="inferred from homology"/>
<feature type="compositionally biased region" description="Low complexity" evidence="5">
    <location>
        <begin position="515"/>
        <end position="524"/>
    </location>
</feature>
<dbReference type="EMBL" id="CAKKNE010000001">
    <property type="protein sequence ID" value="CAH0365468.1"/>
    <property type="molecule type" value="Genomic_DNA"/>
</dbReference>
<dbReference type="AlphaFoldDB" id="A0A8J2S589"/>
<dbReference type="GO" id="GO:0000462">
    <property type="term" value="P:maturation of SSU-rRNA from tricistronic rRNA transcript (SSU-rRNA, 5.8S rRNA, LSU-rRNA)"/>
    <property type="evidence" value="ECO:0007669"/>
    <property type="project" value="TreeGrafter"/>
</dbReference>
<dbReference type="InterPro" id="IPR007148">
    <property type="entry name" value="SSU_processome_Utp12"/>
</dbReference>
<dbReference type="InterPro" id="IPR015943">
    <property type="entry name" value="WD40/YVTN_repeat-like_dom_sf"/>
</dbReference>
<dbReference type="SMART" id="SM00320">
    <property type="entry name" value="WD40"/>
    <property type="match status" value="2"/>
</dbReference>
<dbReference type="Proteomes" id="UP000789595">
    <property type="component" value="Unassembled WGS sequence"/>
</dbReference>
<name>A0A8J2S589_9STRA</name>
<dbReference type="Pfam" id="PF04003">
    <property type="entry name" value="Utp12"/>
    <property type="match status" value="1"/>
</dbReference>
<dbReference type="SUPFAM" id="SSF69322">
    <property type="entry name" value="Tricorn protease domain 2"/>
    <property type="match status" value="1"/>
</dbReference>
<dbReference type="PROSITE" id="PS50294">
    <property type="entry name" value="WD_REPEATS_REGION"/>
    <property type="match status" value="1"/>
</dbReference>
<feature type="compositionally biased region" description="Acidic residues" evidence="5">
    <location>
        <begin position="534"/>
        <end position="552"/>
    </location>
</feature>
<comment type="subcellular location">
    <subcellularLocation>
        <location evidence="1">Nucleus</location>
    </subcellularLocation>
</comment>
<evidence type="ECO:0000256" key="5">
    <source>
        <dbReference type="SAM" id="MobiDB-lite"/>
    </source>
</evidence>
<feature type="region of interest" description="Disordered" evidence="5">
    <location>
        <begin position="515"/>
        <end position="577"/>
    </location>
</feature>
<sequence length="577" mass="60306">MAEQQAAIAISPDGKTIATIAAARLTLHAGDGRTPARQYVPPRNGAAKRYGSVCWAPDASLVACGAADGSVTVWDVRKGVIRTTLPGSDPVKTVRFAADGAALWVATTTPDGAPRRTVRRLALDGTTNDVDADARGVSTLAPHPSSGDACAVASSRVRLVKGTERRTLPGAHATFVRCLAWTKDGRRVASSADAREILVHDCVSNSSETLRCAAPLLSLACFVRNDVVVCAAVLADGRVQLAGSEPDSTRTAVAVRHVAGDALVVARGDPPKCSREALKIEGDRVAGLVPKVAPAPAPEKPSKKKTKAPPVLGFASLSGDPLLEEARQQHAAKRQRLEASESGDASLGDRLAEMDALARRHEAGLRADAAARDAADSSRWGGPAAEGDAASLAKVLDQAARCGDDRLMDTVLRRTEPDVVEATLSRLPAASALPLLNNLAERLERRPRDAPRLVPWIQATLRHHAAHLANHPGARDALARLQHVVAERVHLLPKLLALQGKFDLLLRRAAAARAAPAGGPAVEAVPRRTVAADPSDDEMADDDDEEEEEEDSSSSSSSSGSGDGGESSSGSDSDDSD</sequence>
<dbReference type="InterPro" id="IPR052414">
    <property type="entry name" value="U3_snoRNA-assoc_WDR"/>
</dbReference>
<evidence type="ECO:0000256" key="4">
    <source>
        <dbReference type="PROSITE-ProRule" id="PRU00221"/>
    </source>
</evidence>
<evidence type="ECO:0000256" key="3">
    <source>
        <dbReference type="ARBA" id="ARBA00038335"/>
    </source>
</evidence>
<keyword evidence="4" id="KW-0853">WD repeat</keyword>
<feature type="region of interest" description="Disordered" evidence="5">
    <location>
        <begin position="328"/>
        <end position="348"/>
    </location>
</feature>
<comment type="similarity">
    <text evidence="3">Belongs to the UTP5 family.</text>
</comment>
<feature type="domain" description="Small-subunit processome Utp12" evidence="6">
    <location>
        <begin position="404"/>
        <end position="506"/>
    </location>
</feature>
<keyword evidence="2" id="KW-0539">Nucleus</keyword>
<dbReference type="Gene3D" id="2.130.10.10">
    <property type="entry name" value="YVTN repeat-like/Quinoprotein amine dehydrogenase"/>
    <property type="match status" value="2"/>
</dbReference>
<dbReference type="PANTHER" id="PTHR44267">
    <property type="entry name" value="WD REPEAT-CONTAINING PROTEIN 43"/>
    <property type="match status" value="1"/>
</dbReference>
<organism evidence="7 8">
    <name type="scientific">Pelagomonas calceolata</name>
    <dbReference type="NCBI Taxonomy" id="35677"/>
    <lineage>
        <taxon>Eukaryota</taxon>
        <taxon>Sar</taxon>
        <taxon>Stramenopiles</taxon>
        <taxon>Ochrophyta</taxon>
        <taxon>Pelagophyceae</taxon>
        <taxon>Pelagomonadales</taxon>
        <taxon>Pelagomonadaceae</taxon>
        <taxon>Pelagomonas</taxon>
    </lineage>
</organism>
<evidence type="ECO:0000259" key="6">
    <source>
        <dbReference type="Pfam" id="PF04003"/>
    </source>
</evidence>
<dbReference type="PROSITE" id="PS50082">
    <property type="entry name" value="WD_REPEATS_2"/>
    <property type="match status" value="1"/>
</dbReference>
<gene>
    <name evidence="7" type="ORF">PECAL_1P19090</name>
</gene>
<accession>A0A8J2S589</accession>
<evidence type="ECO:0000256" key="1">
    <source>
        <dbReference type="ARBA" id="ARBA00004123"/>
    </source>
</evidence>
<dbReference type="PANTHER" id="PTHR44267:SF1">
    <property type="entry name" value="WD REPEAT-CONTAINING PROTEIN 43"/>
    <property type="match status" value="1"/>
</dbReference>
<feature type="region of interest" description="Disordered" evidence="5">
    <location>
        <begin position="291"/>
        <end position="313"/>
    </location>
</feature>
<dbReference type="InterPro" id="IPR001680">
    <property type="entry name" value="WD40_rpt"/>
</dbReference>
<feature type="repeat" description="WD" evidence="4">
    <location>
        <begin position="43"/>
        <end position="84"/>
    </location>
</feature>
<keyword evidence="8" id="KW-1185">Reference proteome</keyword>
<dbReference type="GO" id="GO:0005730">
    <property type="term" value="C:nucleolus"/>
    <property type="evidence" value="ECO:0007669"/>
    <property type="project" value="TreeGrafter"/>
</dbReference>
<comment type="caution">
    <text evidence="7">The sequence shown here is derived from an EMBL/GenBank/DDBJ whole genome shotgun (WGS) entry which is preliminary data.</text>
</comment>
<evidence type="ECO:0000313" key="8">
    <source>
        <dbReference type="Proteomes" id="UP000789595"/>
    </source>
</evidence>
<reference evidence="7" key="1">
    <citation type="submission" date="2021-11" db="EMBL/GenBank/DDBJ databases">
        <authorList>
            <consortium name="Genoscope - CEA"/>
            <person name="William W."/>
        </authorList>
    </citation>
    <scope>NUCLEOTIDE SEQUENCE</scope>
</reference>
<dbReference type="Pfam" id="PF00400">
    <property type="entry name" value="WD40"/>
    <property type="match status" value="2"/>
</dbReference>